<dbReference type="Proteomes" id="UP000000674">
    <property type="component" value="Chromosome"/>
</dbReference>
<dbReference type="InterPro" id="IPR017896">
    <property type="entry name" value="4Fe4S_Fe-S-bd"/>
</dbReference>
<dbReference type="HOGENOM" id="CLU_067767_1_0_2"/>
<dbReference type="OrthoDB" id="65817at2157"/>
<dbReference type="Gene3D" id="3.30.70.20">
    <property type="match status" value="1"/>
</dbReference>
<feature type="domain" description="4Fe-4S ferredoxin-type" evidence="1">
    <location>
        <begin position="85"/>
        <end position="114"/>
    </location>
</feature>
<keyword evidence="3" id="KW-1185">Reference proteome</keyword>
<dbReference type="InterPro" id="IPR017900">
    <property type="entry name" value="4Fe4S_Fe_S_CS"/>
</dbReference>
<protein>
    <submittedName>
        <fullName evidence="2">Cobyrinic acid a,c-diamide synthase</fullName>
    </submittedName>
</protein>
<evidence type="ECO:0000313" key="3">
    <source>
        <dbReference type="Proteomes" id="UP000000674"/>
    </source>
</evidence>
<dbReference type="GO" id="GO:0016491">
    <property type="term" value="F:oxidoreductase activity"/>
    <property type="evidence" value="ECO:0007669"/>
    <property type="project" value="UniProtKB-ARBA"/>
</dbReference>
<evidence type="ECO:0000259" key="1">
    <source>
        <dbReference type="PROSITE" id="PS51379"/>
    </source>
</evidence>
<dbReference type="Pfam" id="PF01656">
    <property type="entry name" value="CbiA"/>
    <property type="match status" value="1"/>
</dbReference>
<dbReference type="PROSITE" id="PS00198">
    <property type="entry name" value="4FE4S_FER_1"/>
    <property type="match status" value="1"/>
</dbReference>
<name>A0B6N1_METTP</name>
<reference evidence="2 3" key="1">
    <citation type="submission" date="2006-10" db="EMBL/GenBank/DDBJ databases">
        <title>Complete sequence of Methanosaeta thermophila PT.</title>
        <authorList>
            <consortium name="US DOE Joint Genome Institute"/>
            <person name="Copeland A."/>
            <person name="Lucas S."/>
            <person name="Lapidus A."/>
            <person name="Barry K."/>
            <person name="Detter J.C."/>
            <person name="Glavina del Rio T."/>
            <person name="Hammon N."/>
            <person name="Israni S."/>
            <person name="Pitluck S."/>
            <person name="Chain P."/>
            <person name="Malfatti S."/>
            <person name="Shin M."/>
            <person name="Vergez L."/>
            <person name="Schmutz J."/>
            <person name="Larimer F."/>
            <person name="Land M."/>
            <person name="Hauser L."/>
            <person name="Kyrpides N."/>
            <person name="Kim E."/>
            <person name="Smith K.S."/>
            <person name="Ingram-Smith C."/>
            <person name="Richardson P."/>
        </authorList>
    </citation>
    <scope>NUCLEOTIDE SEQUENCE [LARGE SCALE GENOMIC DNA]</scope>
    <source>
        <strain evidence="3">DSM 6194 / JCM 14653 / NBRC 101360 / PT</strain>
    </source>
</reference>
<organism evidence="2 3">
    <name type="scientific">Methanothrix thermoacetophila (strain DSM 6194 / JCM 14653 / NBRC 101360 / PT)</name>
    <name type="common">Methanosaeta thermophila</name>
    <dbReference type="NCBI Taxonomy" id="349307"/>
    <lineage>
        <taxon>Archaea</taxon>
        <taxon>Methanobacteriati</taxon>
        <taxon>Methanobacteriota</taxon>
        <taxon>Stenosarchaea group</taxon>
        <taxon>Methanomicrobia</taxon>
        <taxon>Methanotrichales</taxon>
        <taxon>Methanotrichaceae</taxon>
        <taxon>Methanothrix</taxon>
    </lineage>
</organism>
<dbReference type="STRING" id="349307.Mthe_0564"/>
<dbReference type="InterPro" id="IPR027417">
    <property type="entry name" value="P-loop_NTPase"/>
</dbReference>
<dbReference type="SUPFAM" id="SSF52540">
    <property type="entry name" value="P-loop containing nucleoside triphosphate hydrolases"/>
    <property type="match status" value="1"/>
</dbReference>
<dbReference type="InterPro" id="IPR002586">
    <property type="entry name" value="CobQ/CobB/MinD/ParA_Nub-bd_dom"/>
</dbReference>
<proteinExistence type="predicted"/>
<dbReference type="PANTHER" id="PTHR43534">
    <property type="entry name" value="MIND SUPERFAMILY P-LOOP ATPASE CONTAINING AN INSERTED FERREDOXIN DOMAIN"/>
    <property type="match status" value="1"/>
</dbReference>
<gene>
    <name evidence="2" type="ordered locus">Mthe_0564</name>
</gene>
<dbReference type="PANTHER" id="PTHR43534:SF1">
    <property type="entry name" value="4FE-4S CLUSTER CONTAINING PARA FAMILY ATPASE PROTEIN"/>
    <property type="match status" value="1"/>
</dbReference>
<dbReference type="PROSITE" id="PS51379">
    <property type="entry name" value="4FE4S_FER_2"/>
    <property type="match status" value="2"/>
</dbReference>
<dbReference type="KEGG" id="mtp:Mthe_0564"/>
<dbReference type="Gene3D" id="3.40.50.300">
    <property type="entry name" value="P-loop containing nucleotide triphosphate hydrolases"/>
    <property type="match status" value="1"/>
</dbReference>
<dbReference type="CDD" id="cd03110">
    <property type="entry name" value="SIMIBI_bact_arch"/>
    <property type="match status" value="1"/>
</dbReference>
<feature type="domain" description="4Fe-4S ferredoxin-type" evidence="1">
    <location>
        <begin position="60"/>
        <end position="84"/>
    </location>
</feature>
<dbReference type="GeneID" id="4462458"/>
<accession>A0B6N1</accession>
<dbReference type="EMBL" id="CP000477">
    <property type="protein sequence ID" value="ABK14355.1"/>
    <property type="molecule type" value="Genomic_DNA"/>
</dbReference>
<dbReference type="RefSeq" id="WP_011695752.1">
    <property type="nucleotide sequence ID" value="NC_008553.1"/>
</dbReference>
<dbReference type="AlphaFoldDB" id="A0B6N1"/>
<evidence type="ECO:0000313" key="2">
    <source>
        <dbReference type="EMBL" id="ABK14355.1"/>
    </source>
</evidence>
<sequence>MKQIVVISGKGGTGKTSIVASFAACASGRAVIADCDVDAPDLHIILNPVVRERREFFGLRRAFIDKERCTECGACIERCRFDAINNFEVDQSACEGCGVCTLVCGSDAVRMVEHLSGYAYISDTRYGPLVHAEMFPAEEASGKLVTMVREIARNLAESLRMEMVLIDGSPGIGCPVISSLAGADLALVVTEPTISGVHDLDRILDLAEHFRIRAMVCINRYDINEDISKNIERACDGRGTEMVGRIPFDMNVIDAMVRGVPVVELNTPASYSIKQIWSRLMTSEIM</sequence>
<dbReference type="Pfam" id="PF00037">
    <property type="entry name" value="Fer4"/>
    <property type="match status" value="1"/>
</dbReference>